<keyword evidence="8" id="KW-1185">Reference proteome</keyword>
<comment type="subcellular location">
    <subcellularLocation>
        <location evidence="1">Membrane</location>
        <topology evidence="1">Multi-pass membrane protein</topology>
    </subcellularLocation>
</comment>
<organism evidence="7 8">
    <name type="scientific">Polystyrenella longa</name>
    <dbReference type="NCBI Taxonomy" id="2528007"/>
    <lineage>
        <taxon>Bacteria</taxon>
        <taxon>Pseudomonadati</taxon>
        <taxon>Planctomycetota</taxon>
        <taxon>Planctomycetia</taxon>
        <taxon>Planctomycetales</taxon>
        <taxon>Planctomycetaceae</taxon>
        <taxon>Polystyrenella</taxon>
    </lineage>
</organism>
<dbReference type="GO" id="GO:0016020">
    <property type="term" value="C:membrane"/>
    <property type="evidence" value="ECO:0007669"/>
    <property type="project" value="UniProtKB-SubCell"/>
</dbReference>
<dbReference type="GO" id="GO:0030416">
    <property type="term" value="P:methylamine metabolic process"/>
    <property type="evidence" value="ECO:0007669"/>
    <property type="project" value="InterPro"/>
</dbReference>
<sequence>MTVQTYKTNLNCQKCINTVTPFLDSEPAIHSWSVNTNDPRKPLTITGEGVTSERVQTLVSEAGFKVLGPLPSDELSSSEQSHTDSAVSEMEDSRNWLETYFPLLLILAFLIGTVGLVEWRIGELSWSRVMGNFMGGFFLIFSFFKLLNLTGFATAYQTYDVIAKRSTGYAYAYPFIELGLGIAYLAAMFPIATNIVTAIVMLIGLAGVINALRKNQTIQCACLGTVFDLPMTIVTFFEDGIMAAMAIGMLIYHWPG</sequence>
<feature type="transmembrane region" description="Helical" evidence="5">
    <location>
        <begin position="168"/>
        <end position="189"/>
    </location>
</feature>
<dbReference type="Pfam" id="PF07291">
    <property type="entry name" value="MauE"/>
    <property type="match status" value="1"/>
</dbReference>
<evidence type="ECO:0000256" key="5">
    <source>
        <dbReference type="SAM" id="Phobius"/>
    </source>
</evidence>
<keyword evidence="4 5" id="KW-0472">Membrane</keyword>
<accession>A0A518CQK6</accession>
<dbReference type="InterPro" id="IPR006121">
    <property type="entry name" value="HMA_dom"/>
</dbReference>
<evidence type="ECO:0000256" key="3">
    <source>
        <dbReference type="ARBA" id="ARBA00022989"/>
    </source>
</evidence>
<keyword evidence="2 5" id="KW-0812">Transmembrane</keyword>
<evidence type="ECO:0000256" key="4">
    <source>
        <dbReference type="ARBA" id="ARBA00023136"/>
    </source>
</evidence>
<reference evidence="7 8" key="1">
    <citation type="submission" date="2019-02" db="EMBL/GenBank/DDBJ databases">
        <title>Deep-cultivation of Planctomycetes and their phenomic and genomic characterization uncovers novel biology.</title>
        <authorList>
            <person name="Wiegand S."/>
            <person name="Jogler M."/>
            <person name="Boedeker C."/>
            <person name="Pinto D."/>
            <person name="Vollmers J."/>
            <person name="Rivas-Marin E."/>
            <person name="Kohn T."/>
            <person name="Peeters S.H."/>
            <person name="Heuer A."/>
            <person name="Rast P."/>
            <person name="Oberbeckmann S."/>
            <person name="Bunk B."/>
            <person name="Jeske O."/>
            <person name="Meyerdierks A."/>
            <person name="Storesund J.E."/>
            <person name="Kallscheuer N."/>
            <person name="Luecker S."/>
            <person name="Lage O.M."/>
            <person name="Pohl T."/>
            <person name="Merkel B.J."/>
            <person name="Hornburger P."/>
            <person name="Mueller R.-W."/>
            <person name="Bruemmer F."/>
            <person name="Labrenz M."/>
            <person name="Spormann A.M."/>
            <person name="Op den Camp H."/>
            <person name="Overmann J."/>
            <person name="Amann R."/>
            <person name="Jetten M.S.M."/>
            <person name="Mascher T."/>
            <person name="Medema M.H."/>
            <person name="Devos D.P."/>
            <person name="Kaster A.-K."/>
            <person name="Ovreas L."/>
            <person name="Rohde M."/>
            <person name="Galperin M.Y."/>
            <person name="Jogler C."/>
        </authorList>
    </citation>
    <scope>NUCLEOTIDE SEQUENCE [LARGE SCALE GENOMIC DNA]</scope>
    <source>
        <strain evidence="7 8">Pla110</strain>
    </source>
</reference>
<evidence type="ECO:0000256" key="2">
    <source>
        <dbReference type="ARBA" id="ARBA00022692"/>
    </source>
</evidence>
<dbReference type="AlphaFoldDB" id="A0A518CQK6"/>
<dbReference type="Gene3D" id="3.30.70.100">
    <property type="match status" value="1"/>
</dbReference>
<feature type="domain" description="HMA" evidence="6">
    <location>
        <begin position="1"/>
        <end position="67"/>
    </location>
</feature>
<dbReference type="Proteomes" id="UP000317178">
    <property type="component" value="Chromosome"/>
</dbReference>
<feature type="transmembrane region" description="Helical" evidence="5">
    <location>
        <begin position="233"/>
        <end position="254"/>
    </location>
</feature>
<dbReference type="InterPro" id="IPR009908">
    <property type="entry name" value="Methylamine_util_MauE"/>
</dbReference>
<feature type="transmembrane region" description="Helical" evidence="5">
    <location>
        <begin position="100"/>
        <end position="121"/>
    </location>
</feature>
<feature type="transmembrane region" description="Helical" evidence="5">
    <location>
        <begin position="133"/>
        <end position="156"/>
    </location>
</feature>
<dbReference type="KEGG" id="plon:Pla110_32320"/>
<dbReference type="EMBL" id="CP036281">
    <property type="protein sequence ID" value="QDU81490.1"/>
    <property type="molecule type" value="Genomic_DNA"/>
</dbReference>
<dbReference type="SUPFAM" id="SSF55008">
    <property type="entry name" value="HMA, heavy metal-associated domain"/>
    <property type="match status" value="1"/>
</dbReference>
<name>A0A518CQK6_9PLAN</name>
<feature type="transmembrane region" description="Helical" evidence="5">
    <location>
        <begin position="195"/>
        <end position="212"/>
    </location>
</feature>
<evidence type="ECO:0000256" key="1">
    <source>
        <dbReference type="ARBA" id="ARBA00004141"/>
    </source>
</evidence>
<evidence type="ECO:0000313" key="8">
    <source>
        <dbReference type="Proteomes" id="UP000317178"/>
    </source>
</evidence>
<dbReference type="GO" id="GO:0046872">
    <property type="term" value="F:metal ion binding"/>
    <property type="evidence" value="ECO:0007669"/>
    <property type="project" value="InterPro"/>
</dbReference>
<evidence type="ECO:0000259" key="6">
    <source>
        <dbReference type="PROSITE" id="PS50846"/>
    </source>
</evidence>
<dbReference type="RefSeq" id="WP_144996870.1">
    <property type="nucleotide sequence ID" value="NZ_CP036281.1"/>
</dbReference>
<dbReference type="InterPro" id="IPR036163">
    <property type="entry name" value="HMA_dom_sf"/>
</dbReference>
<keyword evidence="3 5" id="KW-1133">Transmembrane helix</keyword>
<dbReference type="PROSITE" id="PS50846">
    <property type="entry name" value="HMA_2"/>
    <property type="match status" value="1"/>
</dbReference>
<evidence type="ECO:0000313" key="7">
    <source>
        <dbReference type="EMBL" id="QDU81490.1"/>
    </source>
</evidence>
<dbReference type="OrthoDB" id="9813965at2"/>
<protein>
    <recommendedName>
        <fullName evidence="6">HMA domain-containing protein</fullName>
    </recommendedName>
</protein>
<proteinExistence type="predicted"/>
<gene>
    <name evidence="7" type="ORF">Pla110_32320</name>
</gene>